<proteinExistence type="predicted"/>
<feature type="transmembrane region" description="Helical" evidence="1">
    <location>
        <begin position="166"/>
        <end position="188"/>
    </location>
</feature>
<evidence type="ECO:0000313" key="3">
    <source>
        <dbReference type="Proteomes" id="UP001500635"/>
    </source>
</evidence>
<comment type="caution">
    <text evidence="2">The sequence shown here is derived from an EMBL/GenBank/DDBJ whole genome shotgun (WGS) entry which is preliminary data.</text>
</comment>
<keyword evidence="3" id="KW-1185">Reference proteome</keyword>
<name>A0ABP8JNE0_9ACTN</name>
<feature type="transmembrane region" description="Helical" evidence="1">
    <location>
        <begin position="200"/>
        <end position="224"/>
    </location>
</feature>
<feature type="transmembrane region" description="Helical" evidence="1">
    <location>
        <begin position="425"/>
        <end position="446"/>
    </location>
</feature>
<keyword evidence="1" id="KW-0472">Membrane</keyword>
<keyword evidence="1" id="KW-1133">Transmembrane helix</keyword>
<evidence type="ECO:0000313" key="2">
    <source>
        <dbReference type="EMBL" id="GAA4393418.1"/>
    </source>
</evidence>
<sequence>MAWAAGTALLVAAAFVVPRLESRGFRMRLVAEAAPIFGRFDPHVGVGTVPALVIAVVVVAWGPALAQRGPFPALAWGTALVLAGWSLALGTVGGWHSFATKLTGYDQYLHEVPGVHDIGYMLRSFARRIPDYQPDSWTVHVSGHPPGALLTFVWLDRIGLGGGTCAALFCVAAGASGAAAVLIAVRALSGEDVARSAAPFLALFPGGLWLAVSADAYFAGVVAWGLALLALSGVALHRGDRRGWAAAVGAGVLLGWAVYLNYGLVLVGIPALAVLAATRSARPLLAAVPAALAVTAAFLAGGFWWLAGYHGVVTRYYQGIASFRPFSYWIWGDLAAAACAFGVAGGAGIGRALAALGPRRESWRHRLRDRRVGLAAVVCASVAAMLVADVSALSKAEVERIWLPFTLWVTCGAGLVVIGRPRPTVSAWLAASAAGALLIAHLIRIYQ</sequence>
<dbReference type="EMBL" id="BAABFR010000033">
    <property type="protein sequence ID" value="GAA4393418.1"/>
    <property type="molecule type" value="Genomic_DNA"/>
</dbReference>
<evidence type="ECO:0000256" key="1">
    <source>
        <dbReference type="SAM" id="Phobius"/>
    </source>
</evidence>
<accession>A0ABP8JNE0</accession>
<keyword evidence="1" id="KW-0812">Transmembrane</keyword>
<protein>
    <submittedName>
        <fullName evidence="2">Membrane protein</fullName>
    </submittedName>
</protein>
<feature type="transmembrane region" description="Helical" evidence="1">
    <location>
        <begin position="371"/>
        <end position="388"/>
    </location>
</feature>
<reference evidence="3" key="1">
    <citation type="journal article" date="2019" name="Int. J. Syst. Evol. Microbiol.">
        <title>The Global Catalogue of Microorganisms (GCM) 10K type strain sequencing project: providing services to taxonomists for standard genome sequencing and annotation.</title>
        <authorList>
            <consortium name="The Broad Institute Genomics Platform"/>
            <consortium name="The Broad Institute Genome Sequencing Center for Infectious Disease"/>
            <person name="Wu L."/>
            <person name="Ma J."/>
        </authorList>
    </citation>
    <scope>NUCLEOTIDE SEQUENCE [LARGE SCALE GENOMIC DNA]</scope>
    <source>
        <strain evidence="3">JCM 17688</strain>
    </source>
</reference>
<feature type="transmembrane region" description="Helical" evidence="1">
    <location>
        <begin position="43"/>
        <end position="61"/>
    </location>
</feature>
<organism evidence="2 3">
    <name type="scientific">Tsukamurella soli</name>
    <dbReference type="NCBI Taxonomy" id="644556"/>
    <lineage>
        <taxon>Bacteria</taxon>
        <taxon>Bacillati</taxon>
        <taxon>Actinomycetota</taxon>
        <taxon>Actinomycetes</taxon>
        <taxon>Mycobacteriales</taxon>
        <taxon>Tsukamurellaceae</taxon>
        <taxon>Tsukamurella</taxon>
    </lineage>
</organism>
<gene>
    <name evidence="2" type="ORF">GCM10023147_24120</name>
</gene>
<feature type="transmembrane region" description="Helical" evidence="1">
    <location>
        <begin position="73"/>
        <end position="95"/>
    </location>
</feature>
<feature type="transmembrane region" description="Helical" evidence="1">
    <location>
        <begin position="400"/>
        <end position="418"/>
    </location>
</feature>
<dbReference type="Proteomes" id="UP001500635">
    <property type="component" value="Unassembled WGS sequence"/>
</dbReference>
<feature type="transmembrane region" description="Helical" evidence="1">
    <location>
        <begin position="244"/>
        <end position="277"/>
    </location>
</feature>
<feature type="transmembrane region" description="Helical" evidence="1">
    <location>
        <begin position="326"/>
        <end position="350"/>
    </location>
</feature>
<feature type="transmembrane region" description="Helical" evidence="1">
    <location>
        <begin position="284"/>
        <end position="306"/>
    </location>
</feature>